<dbReference type="KEGG" id="tna:CTN_0861"/>
<dbReference type="Gene3D" id="3.20.20.10">
    <property type="entry name" value="Alanine racemase"/>
    <property type="match status" value="1"/>
</dbReference>
<dbReference type="InterPro" id="IPR029066">
    <property type="entry name" value="PLP-binding_barrel"/>
</dbReference>
<dbReference type="PANTHER" id="PTHR30511">
    <property type="entry name" value="ALANINE RACEMASE"/>
    <property type="match status" value="1"/>
</dbReference>
<proteinExistence type="predicted"/>
<dbReference type="SUPFAM" id="SSF51419">
    <property type="entry name" value="PLP-binding barrel"/>
    <property type="match status" value="1"/>
</dbReference>
<dbReference type="eggNOG" id="COG3457">
    <property type="taxonomic scope" value="Bacteria"/>
</dbReference>
<dbReference type="GO" id="GO:0005829">
    <property type="term" value="C:cytosol"/>
    <property type="evidence" value="ECO:0007669"/>
    <property type="project" value="TreeGrafter"/>
</dbReference>
<name>B9K7V4_THENN</name>
<organism evidence="5 6">
    <name type="scientific">Thermotoga neapolitana (strain ATCC 49049 / DSM 4359 / NBRC 107923 / NS-E)</name>
    <dbReference type="NCBI Taxonomy" id="309803"/>
    <lineage>
        <taxon>Bacteria</taxon>
        <taxon>Thermotogati</taxon>
        <taxon>Thermotogota</taxon>
        <taxon>Thermotogae</taxon>
        <taxon>Thermotogales</taxon>
        <taxon>Thermotogaceae</taxon>
        <taxon>Thermotoga</taxon>
    </lineage>
</organism>
<feature type="domain" description="Alanine racemase N-terminal" evidence="4">
    <location>
        <begin position="29"/>
        <end position="242"/>
    </location>
</feature>
<keyword evidence="2" id="KW-0663">Pyridoxal phosphate</keyword>
<evidence type="ECO:0000256" key="2">
    <source>
        <dbReference type="ARBA" id="ARBA00022898"/>
    </source>
</evidence>
<evidence type="ECO:0000256" key="1">
    <source>
        <dbReference type="ARBA" id="ARBA00001933"/>
    </source>
</evidence>
<dbReference type="PANTHER" id="PTHR30511:SF3">
    <property type="entry name" value="LYSINE RACEMASE"/>
    <property type="match status" value="1"/>
</dbReference>
<evidence type="ECO:0000259" key="4">
    <source>
        <dbReference type="Pfam" id="PF01168"/>
    </source>
</evidence>
<dbReference type="Pfam" id="PF01168">
    <property type="entry name" value="Ala_racemase_N"/>
    <property type="match status" value="1"/>
</dbReference>
<comment type="cofactor">
    <cofactor evidence="1">
        <name>pyridoxal 5'-phosphate</name>
        <dbReference type="ChEBI" id="CHEBI:597326"/>
    </cofactor>
</comment>
<dbReference type="GO" id="GO:0008784">
    <property type="term" value="F:alanine racemase activity"/>
    <property type="evidence" value="ECO:0007669"/>
    <property type="project" value="TreeGrafter"/>
</dbReference>
<keyword evidence="3" id="KW-0413">Isomerase</keyword>
<dbReference type="EMBL" id="CP000916">
    <property type="protein sequence ID" value="ACM23038.1"/>
    <property type="molecule type" value="Genomic_DNA"/>
</dbReference>
<gene>
    <name evidence="5" type="ordered locus">CTN_0861</name>
</gene>
<dbReference type="HOGENOM" id="CLU_067103_0_0_0"/>
<dbReference type="InterPro" id="IPR000821">
    <property type="entry name" value="Ala_racemase"/>
</dbReference>
<dbReference type="STRING" id="309803.CTN_0861"/>
<dbReference type="InterPro" id="IPR001608">
    <property type="entry name" value="Ala_racemase_N"/>
</dbReference>
<evidence type="ECO:0000313" key="5">
    <source>
        <dbReference type="EMBL" id="ACM23038.1"/>
    </source>
</evidence>
<keyword evidence="6" id="KW-1185">Reference proteome</keyword>
<evidence type="ECO:0000256" key="3">
    <source>
        <dbReference type="ARBA" id="ARBA00023235"/>
    </source>
</evidence>
<sequence>MISVIMILTTSILFYYKKEVFSMYPRVLINLKEIEENARKVVQMAEKRGIEIVGVTKVTLGDPRFAEALKRAGIKILGESRLKNVLRMKKAGIEGPFMLLRLPMMSELVEDVKHFDYIMVSDPKVARMVEELSKETGRNVKIIYMIDVGDLREGVWYEKAVEEISQCNPSSISGIGTNFGCYGGIIPTKEKFEMLLSIKEKLEKEHGFNIEIVSGGNTPTLLALESGEIPEGVNQLRIGEAIALGRDITNNRVIDWLSQDTFIVEAEVIEVKEKPSIPVGRRGLDVFGRKVEFVDRGIRRRAICALGEQDIDSRGLIPVDKGVEVLHASSDHIVLDVTEYGDVKVGDVFRFRMTYSCLLKAMTSPFVEKRYEPSI</sequence>
<dbReference type="Proteomes" id="UP000000445">
    <property type="component" value="Chromosome"/>
</dbReference>
<dbReference type="GO" id="GO:0030170">
    <property type="term" value="F:pyridoxal phosphate binding"/>
    <property type="evidence" value="ECO:0007669"/>
    <property type="project" value="TreeGrafter"/>
</dbReference>
<dbReference type="AlphaFoldDB" id="B9K7V4"/>
<reference evidence="5 6" key="1">
    <citation type="journal article" date="2009" name="Biosci. Biotechnol. Biochem.">
        <title>WeGAS: a web-based microbial genome annotation system.</title>
        <authorList>
            <person name="Lee D."/>
            <person name="Seo H."/>
            <person name="Park C."/>
            <person name="Park K."/>
        </authorList>
    </citation>
    <scope>NUCLEOTIDE SEQUENCE [LARGE SCALE GENOMIC DNA]</scope>
    <source>
        <strain evidence="6">ATCC 49049 / DSM 4359 / NBRC 107923 / NS-E</strain>
    </source>
</reference>
<protein>
    <submittedName>
        <fullName evidence="5">Alanine racemase domain protein</fullName>
    </submittedName>
</protein>
<evidence type="ECO:0000313" key="6">
    <source>
        <dbReference type="Proteomes" id="UP000000445"/>
    </source>
</evidence>
<dbReference type="CDD" id="cd06815">
    <property type="entry name" value="PLPDE_III_AR_like_1"/>
    <property type="match status" value="1"/>
</dbReference>
<accession>B9K7V4</accession>